<evidence type="ECO:0008006" key="4">
    <source>
        <dbReference type="Google" id="ProtNLM"/>
    </source>
</evidence>
<dbReference type="EMBL" id="ANJA01000773">
    <property type="protein sequence ID" value="ETO81965.1"/>
    <property type="molecule type" value="Genomic_DNA"/>
</dbReference>
<evidence type="ECO:0000313" key="3">
    <source>
        <dbReference type="Proteomes" id="UP000028582"/>
    </source>
</evidence>
<feature type="region of interest" description="Disordered" evidence="1">
    <location>
        <begin position="1"/>
        <end position="21"/>
    </location>
</feature>
<dbReference type="OrthoDB" id="10600010at2759"/>
<reference evidence="2 3" key="1">
    <citation type="submission" date="2013-11" db="EMBL/GenBank/DDBJ databases">
        <title>The Genome Sequence of Phytophthora parasitica P1976.</title>
        <authorList>
            <consortium name="The Broad Institute Genomics Platform"/>
            <person name="Russ C."/>
            <person name="Tyler B."/>
            <person name="Panabieres F."/>
            <person name="Shan W."/>
            <person name="Tripathy S."/>
            <person name="Grunwald N."/>
            <person name="Machado M."/>
            <person name="Johnson C.S."/>
            <person name="Walker B."/>
            <person name="Young S."/>
            <person name="Zeng Q."/>
            <person name="Gargeya S."/>
            <person name="Fitzgerald M."/>
            <person name="Haas B."/>
            <person name="Abouelleil A."/>
            <person name="Allen A.W."/>
            <person name="Alvarado L."/>
            <person name="Arachchi H.M."/>
            <person name="Berlin A.M."/>
            <person name="Chapman S.B."/>
            <person name="Gainer-Dewar J."/>
            <person name="Goldberg J."/>
            <person name="Griggs A."/>
            <person name="Gujja S."/>
            <person name="Hansen M."/>
            <person name="Howarth C."/>
            <person name="Imamovic A."/>
            <person name="Ireland A."/>
            <person name="Larimer J."/>
            <person name="McCowan C."/>
            <person name="Murphy C."/>
            <person name="Pearson M."/>
            <person name="Poon T.W."/>
            <person name="Priest M."/>
            <person name="Roberts A."/>
            <person name="Saif S."/>
            <person name="Shea T."/>
            <person name="Sisk P."/>
            <person name="Sykes S."/>
            <person name="Wortman J."/>
            <person name="Nusbaum C."/>
            <person name="Birren B."/>
        </authorList>
    </citation>
    <scope>NUCLEOTIDE SEQUENCE [LARGE SCALE GENOMIC DNA]</scope>
    <source>
        <strain evidence="2 3">P1976</strain>
    </source>
</reference>
<evidence type="ECO:0000313" key="2">
    <source>
        <dbReference type="EMBL" id="ETO81965.1"/>
    </source>
</evidence>
<gene>
    <name evidence="2" type="ORF">F444_03803</name>
</gene>
<feature type="region of interest" description="Disordered" evidence="1">
    <location>
        <begin position="123"/>
        <end position="146"/>
    </location>
</feature>
<name>A0A081ASV4_PHYNI</name>
<protein>
    <recommendedName>
        <fullName evidence="4">BED-type domain-containing protein</fullName>
    </recommendedName>
</protein>
<dbReference type="Proteomes" id="UP000028582">
    <property type="component" value="Unassembled WGS sequence"/>
</dbReference>
<dbReference type="AlphaFoldDB" id="A0A081ASV4"/>
<comment type="caution">
    <text evidence="2">The sequence shown here is derived from an EMBL/GenBank/DDBJ whole genome shotgun (WGS) entry which is preliminary data.</text>
</comment>
<sequence>MVGDQVMEVDSSPSLQRMAPPLVRRSPRLAARHVTNSPFVQLRTPRAGAARKPGRPKHMIWNYFNKSHGWVIESARKMHILPRDYSERSAGTNMQRHIKICVNAPATVKQQVHDHFPDVERRVTSSARGTTATTAAASYASETAPTDVVTAHEPPELTPIQKQQKVEMKLATMFYPCALPFSLVESMTFRAPFLLVAPWVRFPSRRRRSGVVRAIKFVRELFD</sequence>
<proteinExistence type="predicted"/>
<accession>A0A081ASV4</accession>
<evidence type="ECO:0000256" key="1">
    <source>
        <dbReference type="SAM" id="MobiDB-lite"/>
    </source>
</evidence>
<feature type="compositionally biased region" description="Low complexity" evidence="1">
    <location>
        <begin position="124"/>
        <end position="146"/>
    </location>
</feature>
<organism evidence="2 3">
    <name type="scientific">Phytophthora nicotianae P1976</name>
    <dbReference type="NCBI Taxonomy" id="1317066"/>
    <lineage>
        <taxon>Eukaryota</taxon>
        <taxon>Sar</taxon>
        <taxon>Stramenopiles</taxon>
        <taxon>Oomycota</taxon>
        <taxon>Peronosporomycetes</taxon>
        <taxon>Peronosporales</taxon>
        <taxon>Peronosporaceae</taxon>
        <taxon>Phytophthora</taxon>
    </lineage>
</organism>